<protein>
    <recommendedName>
        <fullName evidence="13">Ig-like domain-containing protein</fullName>
    </recommendedName>
</protein>
<reference evidence="14" key="1">
    <citation type="submission" date="2021-04" db="EMBL/GenBank/DDBJ databases">
        <authorList>
            <consortium name="Wellcome Sanger Institute Data Sharing"/>
        </authorList>
    </citation>
    <scope>NUCLEOTIDE SEQUENCE [LARGE SCALE GENOMIC DNA]</scope>
</reference>
<reference evidence="14" key="3">
    <citation type="submission" date="2025-09" db="UniProtKB">
        <authorList>
            <consortium name="Ensembl"/>
        </authorList>
    </citation>
    <scope>IDENTIFICATION</scope>
</reference>
<dbReference type="SUPFAM" id="SSF48726">
    <property type="entry name" value="Immunoglobulin"/>
    <property type="match status" value="2"/>
</dbReference>
<dbReference type="FunFam" id="2.60.40.10:FF:000088">
    <property type="entry name" value="Butyrophilin subfamily 1 member A1"/>
    <property type="match status" value="1"/>
</dbReference>
<evidence type="ECO:0000256" key="5">
    <source>
        <dbReference type="ARBA" id="ARBA00023136"/>
    </source>
</evidence>
<dbReference type="PANTHER" id="PTHR24100">
    <property type="entry name" value="BUTYROPHILIN"/>
    <property type="match status" value="1"/>
</dbReference>
<dbReference type="Pfam" id="PF22705">
    <property type="entry name" value="C2-set_3"/>
    <property type="match status" value="1"/>
</dbReference>
<dbReference type="InterPro" id="IPR003599">
    <property type="entry name" value="Ig_sub"/>
</dbReference>
<name>A0A7N6BMF8_ANATE</name>
<dbReference type="GO" id="GO:0009897">
    <property type="term" value="C:external side of plasma membrane"/>
    <property type="evidence" value="ECO:0007669"/>
    <property type="project" value="TreeGrafter"/>
</dbReference>
<keyword evidence="8" id="KW-0393">Immunoglobulin domain</keyword>
<dbReference type="GO" id="GO:0050852">
    <property type="term" value="P:T cell receptor signaling pathway"/>
    <property type="evidence" value="ECO:0007669"/>
    <property type="project" value="TreeGrafter"/>
</dbReference>
<keyword evidence="7" id="KW-0325">Glycoprotein</keyword>
<evidence type="ECO:0000256" key="3">
    <source>
        <dbReference type="ARBA" id="ARBA00022729"/>
    </source>
</evidence>
<proteinExistence type="inferred from homology"/>
<dbReference type="InterPro" id="IPR036179">
    <property type="entry name" value="Ig-like_dom_sf"/>
</dbReference>
<keyword evidence="10" id="KW-0175">Coiled coil</keyword>
<sequence>MQQMNRLPVGPQFRSTTVLLVHLLLILFSTGQSKLIGPSQPIVATVGDDIILPCHLEPAVDVAAMTLEWTTSDLDPRFVFVWHSGQEGVKDKHPSYKGRTSLFTDELKHGNISLKLSKVKPADEGRYRCYVTENYEESVVELVVGAAASPVISLTGIDGDKGAVVLQCESKGWYPEPELLWLDAEGKILSAGPTETVRGPDDLYTVSSRLTVEKRHSNNITCRVQQRNINQTRETQMYFADYFVNIQSRFVAATIGLSVCIVILSLFFFLRKKSRRCQCAKSNDGEMRNVLEMKKPKDQFVIEDEQEREELMTNEIQLIELKTHKSGLQELQMTEEKEKSVNTLKEELEIKKKEVEKKQAELQQLQEENQKIEKNLQTLRKKLENKKKELETITATKHGFFTTSYTKEEHQKKITEAEREVESLKKELETTETKIEEIKNKQAEFQILQEDIKKMEANLQEVMENEDTNDTEILLWTLN</sequence>
<dbReference type="InterPro" id="IPR050504">
    <property type="entry name" value="IgSF_BTN/MOG"/>
</dbReference>
<feature type="domain" description="Ig-like" evidence="13">
    <location>
        <begin position="11"/>
        <end position="140"/>
    </location>
</feature>
<evidence type="ECO:0000256" key="11">
    <source>
        <dbReference type="SAM" id="Phobius"/>
    </source>
</evidence>
<evidence type="ECO:0000256" key="9">
    <source>
        <dbReference type="ARBA" id="ARBA00038221"/>
    </source>
</evidence>
<dbReference type="GO" id="GO:0050863">
    <property type="term" value="P:regulation of T cell activation"/>
    <property type="evidence" value="ECO:0007669"/>
    <property type="project" value="UniProtKB-ARBA"/>
</dbReference>
<evidence type="ECO:0000313" key="14">
    <source>
        <dbReference type="Ensembl" id="ENSATEP00000066014.2"/>
    </source>
</evidence>
<comment type="subcellular location">
    <subcellularLocation>
        <location evidence="1">Membrane</location>
    </subcellularLocation>
</comment>
<evidence type="ECO:0000256" key="8">
    <source>
        <dbReference type="ARBA" id="ARBA00023319"/>
    </source>
</evidence>
<dbReference type="GeneTree" id="ENSGT01050000244843"/>
<dbReference type="Gene3D" id="2.60.40.10">
    <property type="entry name" value="Immunoglobulins"/>
    <property type="match status" value="2"/>
</dbReference>
<keyword evidence="2 11" id="KW-0812">Transmembrane</keyword>
<keyword evidence="3 12" id="KW-0732">Signal</keyword>
<dbReference type="Proteomes" id="UP000265040">
    <property type="component" value="Chromosome 18"/>
</dbReference>
<accession>A0A7N6BMF8</accession>
<evidence type="ECO:0000313" key="15">
    <source>
        <dbReference type="Proteomes" id="UP000265040"/>
    </source>
</evidence>
<dbReference type="InterPro" id="IPR007110">
    <property type="entry name" value="Ig-like_dom"/>
</dbReference>
<keyword evidence="6" id="KW-1015">Disulfide bond</keyword>
<feature type="signal peptide" evidence="12">
    <location>
        <begin position="1"/>
        <end position="33"/>
    </location>
</feature>
<dbReference type="GO" id="GO:0005102">
    <property type="term" value="F:signaling receptor binding"/>
    <property type="evidence" value="ECO:0007669"/>
    <property type="project" value="TreeGrafter"/>
</dbReference>
<dbReference type="Gene3D" id="1.10.287.1490">
    <property type="match status" value="1"/>
</dbReference>
<keyword evidence="4 11" id="KW-1133">Transmembrane helix</keyword>
<dbReference type="AlphaFoldDB" id="A0A7N6BMF8"/>
<dbReference type="InterPro" id="IPR053896">
    <property type="entry name" value="BTN3A2-like_Ig-C"/>
</dbReference>
<dbReference type="InterPro" id="IPR013783">
    <property type="entry name" value="Ig-like_fold"/>
</dbReference>
<comment type="similarity">
    <text evidence="9">Belongs to the SKINT family.</text>
</comment>
<feature type="transmembrane region" description="Helical" evidence="11">
    <location>
        <begin position="250"/>
        <end position="270"/>
    </location>
</feature>
<evidence type="ECO:0000256" key="7">
    <source>
        <dbReference type="ARBA" id="ARBA00023180"/>
    </source>
</evidence>
<feature type="domain" description="Ig-like" evidence="13">
    <location>
        <begin position="150"/>
        <end position="238"/>
    </location>
</feature>
<evidence type="ECO:0000256" key="2">
    <source>
        <dbReference type="ARBA" id="ARBA00022692"/>
    </source>
</evidence>
<evidence type="ECO:0000256" key="1">
    <source>
        <dbReference type="ARBA" id="ARBA00004370"/>
    </source>
</evidence>
<dbReference type="Ensembl" id="ENSATET00000070088.2">
    <property type="protein sequence ID" value="ENSATEP00000066014.2"/>
    <property type="gene ID" value="ENSATEG00000026916.2"/>
</dbReference>
<dbReference type="GO" id="GO:1903037">
    <property type="term" value="P:regulation of leukocyte cell-cell adhesion"/>
    <property type="evidence" value="ECO:0007669"/>
    <property type="project" value="UniProtKB-ARBA"/>
</dbReference>
<evidence type="ECO:0000259" key="13">
    <source>
        <dbReference type="PROSITE" id="PS50835"/>
    </source>
</evidence>
<dbReference type="InterPro" id="IPR013106">
    <property type="entry name" value="Ig_V-set"/>
</dbReference>
<dbReference type="GO" id="GO:0042110">
    <property type="term" value="P:T cell activation"/>
    <property type="evidence" value="ECO:0007669"/>
    <property type="project" value="UniProtKB-ARBA"/>
</dbReference>
<dbReference type="Pfam" id="PF07686">
    <property type="entry name" value="V-set"/>
    <property type="match status" value="1"/>
</dbReference>
<organism evidence="14 15">
    <name type="scientific">Anabas testudineus</name>
    <name type="common">Climbing perch</name>
    <name type="synonym">Anthias testudineus</name>
    <dbReference type="NCBI Taxonomy" id="64144"/>
    <lineage>
        <taxon>Eukaryota</taxon>
        <taxon>Metazoa</taxon>
        <taxon>Chordata</taxon>
        <taxon>Craniata</taxon>
        <taxon>Vertebrata</taxon>
        <taxon>Euteleostomi</taxon>
        <taxon>Actinopterygii</taxon>
        <taxon>Neopterygii</taxon>
        <taxon>Teleostei</taxon>
        <taxon>Neoteleostei</taxon>
        <taxon>Acanthomorphata</taxon>
        <taxon>Anabantaria</taxon>
        <taxon>Anabantiformes</taxon>
        <taxon>Anabantoidei</taxon>
        <taxon>Anabantidae</taxon>
        <taxon>Anabas</taxon>
    </lineage>
</organism>
<dbReference type="FunFam" id="2.60.40.10:FF:000142">
    <property type="entry name" value="V-set domain-containing T-cell activation inhibitor 1"/>
    <property type="match status" value="1"/>
</dbReference>
<dbReference type="PROSITE" id="PS50835">
    <property type="entry name" value="IG_LIKE"/>
    <property type="match status" value="2"/>
</dbReference>
<dbReference type="PANTHER" id="PTHR24100:SF151">
    <property type="entry name" value="ICOS LIGAND"/>
    <property type="match status" value="1"/>
</dbReference>
<evidence type="ECO:0000256" key="6">
    <source>
        <dbReference type="ARBA" id="ARBA00023157"/>
    </source>
</evidence>
<evidence type="ECO:0000256" key="12">
    <source>
        <dbReference type="SAM" id="SignalP"/>
    </source>
</evidence>
<evidence type="ECO:0000256" key="4">
    <source>
        <dbReference type="ARBA" id="ARBA00022989"/>
    </source>
</evidence>
<dbReference type="SMART" id="SM00409">
    <property type="entry name" value="IG"/>
    <property type="match status" value="1"/>
</dbReference>
<dbReference type="GO" id="GO:0001817">
    <property type="term" value="P:regulation of cytokine production"/>
    <property type="evidence" value="ECO:0007669"/>
    <property type="project" value="TreeGrafter"/>
</dbReference>
<reference evidence="14" key="2">
    <citation type="submission" date="2025-08" db="UniProtKB">
        <authorList>
            <consortium name="Ensembl"/>
        </authorList>
    </citation>
    <scope>IDENTIFICATION</scope>
</reference>
<keyword evidence="5 11" id="KW-0472">Membrane</keyword>
<feature type="coiled-coil region" evidence="10">
    <location>
        <begin position="302"/>
        <end position="465"/>
    </location>
</feature>
<feature type="chain" id="PRO_5043411505" description="Ig-like domain-containing protein" evidence="12">
    <location>
        <begin position="34"/>
        <end position="479"/>
    </location>
</feature>
<evidence type="ECO:0000256" key="10">
    <source>
        <dbReference type="SAM" id="Coils"/>
    </source>
</evidence>
<keyword evidence="15" id="KW-1185">Reference proteome</keyword>